<evidence type="ECO:0000313" key="1">
    <source>
        <dbReference type="EMBL" id="KAJ1945392.1"/>
    </source>
</evidence>
<keyword evidence="2" id="KW-1185">Reference proteome</keyword>
<organism evidence="1 2">
    <name type="scientific">Linderina macrospora</name>
    <dbReference type="NCBI Taxonomy" id="4868"/>
    <lineage>
        <taxon>Eukaryota</taxon>
        <taxon>Fungi</taxon>
        <taxon>Fungi incertae sedis</taxon>
        <taxon>Zoopagomycota</taxon>
        <taxon>Kickxellomycotina</taxon>
        <taxon>Kickxellomycetes</taxon>
        <taxon>Kickxellales</taxon>
        <taxon>Kickxellaceae</taxon>
        <taxon>Linderina</taxon>
    </lineage>
</organism>
<dbReference type="Proteomes" id="UP001150603">
    <property type="component" value="Unassembled WGS sequence"/>
</dbReference>
<name>A0ACC1JBM5_9FUNG</name>
<gene>
    <name evidence="1" type="ORF">FBU59_002323</name>
</gene>
<sequence length="69" mass="7881">MDSIHFREKAQKEAAKHKQAVSQFKARENGIHFTCPICKAPNAFYKNLVLHMENKHPNAKIPSEAELAH</sequence>
<proteinExistence type="predicted"/>
<accession>A0ACC1JBM5</accession>
<comment type="caution">
    <text evidence="1">The sequence shown here is derived from an EMBL/GenBank/DDBJ whole genome shotgun (WGS) entry which is preliminary data.</text>
</comment>
<dbReference type="EMBL" id="JANBPW010001248">
    <property type="protein sequence ID" value="KAJ1945392.1"/>
    <property type="molecule type" value="Genomic_DNA"/>
</dbReference>
<reference evidence="1" key="1">
    <citation type="submission" date="2022-07" db="EMBL/GenBank/DDBJ databases">
        <title>Phylogenomic reconstructions and comparative analyses of Kickxellomycotina fungi.</title>
        <authorList>
            <person name="Reynolds N.K."/>
            <person name="Stajich J.E."/>
            <person name="Barry K."/>
            <person name="Grigoriev I.V."/>
            <person name="Crous P."/>
            <person name="Smith M.E."/>
        </authorList>
    </citation>
    <scope>NUCLEOTIDE SEQUENCE</scope>
    <source>
        <strain evidence="1">NRRL 5244</strain>
    </source>
</reference>
<evidence type="ECO:0000313" key="2">
    <source>
        <dbReference type="Proteomes" id="UP001150603"/>
    </source>
</evidence>
<protein>
    <submittedName>
        <fullName evidence="1">Uncharacterized protein</fullName>
    </submittedName>
</protein>